<feature type="domain" description="Acyl-CoA dehydrogenase/oxidase C-terminal" evidence="7">
    <location>
        <begin position="220"/>
        <end position="362"/>
    </location>
</feature>
<dbReference type="InterPro" id="IPR046373">
    <property type="entry name" value="Acyl-CoA_Oxase/DH_mid-dom_sf"/>
</dbReference>
<dbReference type="CDD" id="cd00567">
    <property type="entry name" value="ACAD"/>
    <property type="match status" value="1"/>
</dbReference>
<dbReference type="InterPro" id="IPR006091">
    <property type="entry name" value="Acyl-CoA_Oxase/DH_mid-dom"/>
</dbReference>
<evidence type="ECO:0000256" key="1">
    <source>
        <dbReference type="ARBA" id="ARBA00001974"/>
    </source>
</evidence>
<dbReference type="InterPro" id="IPR013786">
    <property type="entry name" value="AcylCoA_DH/ox_N"/>
</dbReference>
<name>A0A7I7Y3F7_9MYCO</name>
<dbReference type="AlphaFoldDB" id="A0A7I7Y3F7"/>
<evidence type="ECO:0000256" key="5">
    <source>
        <dbReference type="ARBA" id="ARBA00023002"/>
    </source>
</evidence>
<accession>A0A7I7Y3F7</accession>
<dbReference type="RefSeq" id="WP_085157007.1">
    <property type="nucleotide sequence ID" value="NZ_AP022612.1"/>
</dbReference>
<reference evidence="10" key="2">
    <citation type="submission" date="2020-02" db="EMBL/GenBank/DDBJ databases">
        <authorList>
            <person name="Matsumoto Y."/>
            <person name="Motooka D."/>
            <person name="Nakamura S."/>
        </authorList>
    </citation>
    <scope>NUCLEOTIDE SEQUENCE</scope>
    <source>
        <strain evidence="10">JCM 13671</strain>
    </source>
</reference>
<keyword evidence="11" id="KW-1185">Reference proteome</keyword>
<keyword evidence="5 6" id="KW-0560">Oxidoreductase</keyword>
<comment type="cofactor">
    <cofactor evidence="1 6">
        <name>FAD</name>
        <dbReference type="ChEBI" id="CHEBI:57692"/>
    </cofactor>
</comment>
<dbReference type="Gene3D" id="2.40.110.10">
    <property type="entry name" value="Butyryl-CoA Dehydrogenase, subunit A, domain 2"/>
    <property type="match status" value="1"/>
</dbReference>
<dbReference type="GO" id="GO:0003995">
    <property type="term" value="F:acyl-CoA dehydrogenase activity"/>
    <property type="evidence" value="ECO:0007669"/>
    <property type="project" value="TreeGrafter"/>
</dbReference>
<dbReference type="PANTHER" id="PTHR43884">
    <property type="entry name" value="ACYL-COA DEHYDROGENASE"/>
    <property type="match status" value="1"/>
</dbReference>
<reference evidence="10" key="1">
    <citation type="journal article" date="2019" name="Emerg. Microbes Infect.">
        <title>Comprehensive subspecies identification of 175 nontuberculous mycobacteria species based on 7547 genomic profiles.</title>
        <authorList>
            <person name="Matsumoto Y."/>
            <person name="Kinjo T."/>
            <person name="Motooka D."/>
            <person name="Nabeya D."/>
            <person name="Jung N."/>
            <person name="Uechi K."/>
            <person name="Horii T."/>
            <person name="Iida T."/>
            <person name="Fujita J."/>
            <person name="Nakamura S."/>
        </authorList>
    </citation>
    <scope>NUCLEOTIDE SEQUENCE [LARGE SCALE GENOMIC DNA]</scope>
    <source>
        <strain evidence="10">JCM 13671</strain>
    </source>
</reference>
<feature type="domain" description="Acyl-CoA oxidase/dehydrogenase middle" evidence="8">
    <location>
        <begin position="125"/>
        <end position="195"/>
    </location>
</feature>
<sequence length="370" mass="38374">MSVSATAEQKALREAVSALMTRHFTEERVRELMATDTAFDEAAWQELADMGLLGLLIPEEQGGAGAGYSDLGIVVEELGSALFCGPFLPSAVLTPALLLATADDAEQGSVLPKLAAGELVATVAFAEGNSTEVPTELETTATESGGQWTLTGEKKFVLDAGIAGVVYVLAQTDAGPSVFAAEADAPGLEVTLCNTVDLTRKLSNVRFDNTPARLVGQAGAGADAFGAAVQAGSIALVSEQAGGAQRAMRLAVDYAKTRFQFGRAIGSFQAVKHMCTDMLLEAESSVSAARHVAAAFDAGADGAAADLALAQGYCSDAYVYVAATGIQVHGGIGFTWEHASHLYLRRARSDAQLLGTPASHRERYLTLKGA</sequence>
<dbReference type="Gene3D" id="1.20.140.10">
    <property type="entry name" value="Butyryl-CoA Dehydrogenase, subunit A, domain 3"/>
    <property type="match status" value="1"/>
</dbReference>
<evidence type="ECO:0000256" key="6">
    <source>
        <dbReference type="RuleBase" id="RU362125"/>
    </source>
</evidence>
<evidence type="ECO:0000313" key="10">
    <source>
        <dbReference type="EMBL" id="BBZ35864.1"/>
    </source>
</evidence>
<dbReference type="Pfam" id="PF02770">
    <property type="entry name" value="Acyl-CoA_dh_M"/>
    <property type="match status" value="1"/>
</dbReference>
<dbReference type="SUPFAM" id="SSF47203">
    <property type="entry name" value="Acyl-CoA dehydrogenase C-terminal domain-like"/>
    <property type="match status" value="1"/>
</dbReference>
<evidence type="ECO:0000259" key="7">
    <source>
        <dbReference type="Pfam" id="PF00441"/>
    </source>
</evidence>
<evidence type="ECO:0000259" key="8">
    <source>
        <dbReference type="Pfam" id="PF02770"/>
    </source>
</evidence>
<dbReference type="Gene3D" id="1.10.540.10">
    <property type="entry name" value="Acyl-CoA dehydrogenase/oxidase, N-terminal domain"/>
    <property type="match status" value="1"/>
</dbReference>
<dbReference type="PANTHER" id="PTHR43884:SF20">
    <property type="entry name" value="ACYL-COA DEHYDROGENASE FADE28"/>
    <property type="match status" value="1"/>
</dbReference>
<feature type="domain" description="Acyl-CoA dehydrogenase/oxidase N-terminal" evidence="9">
    <location>
        <begin position="6"/>
        <end position="118"/>
    </location>
</feature>
<evidence type="ECO:0000256" key="3">
    <source>
        <dbReference type="ARBA" id="ARBA00022630"/>
    </source>
</evidence>
<dbReference type="SUPFAM" id="SSF56645">
    <property type="entry name" value="Acyl-CoA dehydrogenase NM domain-like"/>
    <property type="match status" value="1"/>
</dbReference>
<organism evidence="10 11">
    <name type="scientific">Mycolicibacterium confluentis</name>
    <dbReference type="NCBI Taxonomy" id="28047"/>
    <lineage>
        <taxon>Bacteria</taxon>
        <taxon>Bacillati</taxon>
        <taxon>Actinomycetota</taxon>
        <taxon>Actinomycetes</taxon>
        <taxon>Mycobacteriales</taxon>
        <taxon>Mycobacteriaceae</taxon>
        <taxon>Mycolicibacterium</taxon>
    </lineage>
</organism>
<comment type="similarity">
    <text evidence="2 6">Belongs to the acyl-CoA dehydrogenase family.</text>
</comment>
<evidence type="ECO:0000313" key="11">
    <source>
        <dbReference type="Proteomes" id="UP000466931"/>
    </source>
</evidence>
<dbReference type="InterPro" id="IPR009100">
    <property type="entry name" value="AcylCoA_DH/oxidase_NM_dom_sf"/>
</dbReference>
<proteinExistence type="inferred from homology"/>
<dbReference type="Pfam" id="PF00441">
    <property type="entry name" value="Acyl-CoA_dh_1"/>
    <property type="match status" value="1"/>
</dbReference>
<dbReference type="InterPro" id="IPR037069">
    <property type="entry name" value="AcylCoA_DH/ox_N_sf"/>
</dbReference>
<dbReference type="Pfam" id="PF02771">
    <property type="entry name" value="Acyl-CoA_dh_N"/>
    <property type="match status" value="1"/>
</dbReference>
<evidence type="ECO:0000256" key="4">
    <source>
        <dbReference type="ARBA" id="ARBA00022827"/>
    </source>
</evidence>
<dbReference type="Proteomes" id="UP000466931">
    <property type="component" value="Chromosome"/>
</dbReference>
<dbReference type="OrthoDB" id="8677713at2"/>
<dbReference type="EMBL" id="AP022612">
    <property type="protein sequence ID" value="BBZ35864.1"/>
    <property type="molecule type" value="Genomic_DNA"/>
</dbReference>
<dbReference type="InterPro" id="IPR036250">
    <property type="entry name" value="AcylCo_DH-like_C"/>
</dbReference>
<dbReference type="InterPro" id="IPR009075">
    <property type="entry name" value="AcylCo_DH/oxidase_C"/>
</dbReference>
<keyword evidence="3 6" id="KW-0285">Flavoprotein</keyword>
<protein>
    <submittedName>
        <fullName evidence="10">Acyl-CoA dehydrogenase</fullName>
    </submittedName>
</protein>
<dbReference type="GO" id="GO:0050660">
    <property type="term" value="F:flavin adenine dinucleotide binding"/>
    <property type="evidence" value="ECO:0007669"/>
    <property type="project" value="InterPro"/>
</dbReference>
<evidence type="ECO:0000259" key="9">
    <source>
        <dbReference type="Pfam" id="PF02771"/>
    </source>
</evidence>
<evidence type="ECO:0000256" key="2">
    <source>
        <dbReference type="ARBA" id="ARBA00009347"/>
    </source>
</evidence>
<keyword evidence="4 6" id="KW-0274">FAD</keyword>
<gene>
    <name evidence="10" type="primary">acd_2</name>
    <name evidence="10" type="ORF">MCNF_44690</name>
</gene>